<dbReference type="InterPro" id="IPR011066">
    <property type="entry name" value="MscS_channel_C_sf"/>
</dbReference>
<evidence type="ECO:0000313" key="11">
    <source>
        <dbReference type="EMBL" id="OEK05633.1"/>
    </source>
</evidence>
<comment type="similarity">
    <text evidence="2">Belongs to the MscS (TC 1.A.23) family.</text>
</comment>
<keyword evidence="5 7" id="KW-1133">Transmembrane helix</keyword>
<feature type="domain" description="Mechanosensitive ion channel MscS" evidence="8">
    <location>
        <begin position="320"/>
        <end position="385"/>
    </location>
</feature>
<name>A0A1E5T2L7_9BACT</name>
<keyword evidence="3" id="KW-1003">Cell membrane</keyword>
<evidence type="ECO:0000259" key="9">
    <source>
        <dbReference type="Pfam" id="PF21082"/>
    </source>
</evidence>
<dbReference type="AlphaFoldDB" id="A0A1E5T2L7"/>
<feature type="domain" description="Mechanosensitive ion channel MscS C-terminal" evidence="9">
    <location>
        <begin position="397"/>
        <end position="477"/>
    </location>
</feature>
<gene>
    <name evidence="11" type="ORF">BFP71_16570</name>
</gene>
<evidence type="ECO:0000256" key="6">
    <source>
        <dbReference type="ARBA" id="ARBA00023136"/>
    </source>
</evidence>
<dbReference type="PANTHER" id="PTHR43634">
    <property type="entry name" value="OW CONDUCTANCE MECHANOSENSITIVE CHANNEL"/>
    <property type="match status" value="1"/>
</dbReference>
<evidence type="ECO:0000256" key="2">
    <source>
        <dbReference type="ARBA" id="ARBA00008017"/>
    </source>
</evidence>
<feature type="transmembrane region" description="Helical" evidence="7">
    <location>
        <begin position="240"/>
        <end position="258"/>
    </location>
</feature>
<dbReference type="Gene3D" id="2.30.30.60">
    <property type="match status" value="1"/>
</dbReference>
<sequence>MSLRAQGDQLPDSFSNPYEAIYNQLYYLQEDTRNPAQSAKSLFKGDRTKKELEQLSIELKQIFDGSGNFIRLEDVPRDNDFRDSLNNNKQRYVLTSDFPDIYVQKYGNNWLFSDRSVSEIDKIHKQVYPFGTDRLLNLLPKLGTKKYLGLHLWQYLGILVIITLGFVLHLVLTVLIKLLLVKLMHRYGKVDLARDVLIPAAKPFSLMLVAEMSKILIPTIQLPPYIAINLILIARALVPLFATIFFYKLVDIIGIYFTKMAEKSANTLDDQLVPLIRKILRFFVVVVGFIAILNSFKFDIWPLLTGLSIGGLAFALAAQDTLKNFFGSLMIFIDRPFQIGDWVTSGEIDGTVEEVGFRSTRIRTFRDSVMYVPNSIISNSNVDNHGLRKYRRFYTRLSVTYDTPARLIEVFVKGIEQIVERHPNTRKDYYNIFLNDYAASSLDIMLYIFFEVPDWNAELRCRQEIMLDVNKLAEHLGVRFAFPTQTLMIEEVPGQKSLTPQYSQSAEEMQKEMDAYFKNQKPK</sequence>
<dbReference type="InterPro" id="IPR049278">
    <property type="entry name" value="MS_channel_C"/>
</dbReference>
<feature type="transmembrane region" description="Helical" evidence="7">
    <location>
        <begin position="279"/>
        <end position="294"/>
    </location>
</feature>
<dbReference type="Proteomes" id="UP000095552">
    <property type="component" value="Unassembled WGS sequence"/>
</dbReference>
<feature type="transmembrane region" description="Helical" evidence="7">
    <location>
        <begin position="300"/>
        <end position="318"/>
    </location>
</feature>
<dbReference type="InterPro" id="IPR023408">
    <property type="entry name" value="MscS_beta-dom_sf"/>
</dbReference>
<keyword evidence="4 7" id="KW-0812">Transmembrane</keyword>
<dbReference type="Pfam" id="PF21088">
    <property type="entry name" value="MS_channel_1st"/>
    <property type="match status" value="1"/>
</dbReference>
<keyword evidence="12" id="KW-1185">Reference proteome</keyword>
<protein>
    <submittedName>
        <fullName evidence="11">Mechanosensitive ion channel protein</fullName>
    </submittedName>
</protein>
<dbReference type="InterPro" id="IPR049142">
    <property type="entry name" value="MS_channel_1st"/>
</dbReference>
<evidence type="ECO:0000259" key="10">
    <source>
        <dbReference type="Pfam" id="PF21088"/>
    </source>
</evidence>
<dbReference type="Gene3D" id="3.30.70.100">
    <property type="match status" value="1"/>
</dbReference>
<dbReference type="SUPFAM" id="SSF82689">
    <property type="entry name" value="Mechanosensitive channel protein MscS (YggB), C-terminal domain"/>
    <property type="match status" value="1"/>
</dbReference>
<evidence type="ECO:0000256" key="4">
    <source>
        <dbReference type="ARBA" id="ARBA00022692"/>
    </source>
</evidence>
<dbReference type="PANTHER" id="PTHR43634:SF2">
    <property type="entry name" value="LOW CONDUCTANCE MECHANOSENSITIVE CHANNEL YNAI"/>
    <property type="match status" value="1"/>
</dbReference>
<dbReference type="SUPFAM" id="SSF82861">
    <property type="entry name" value="Mechanosensitive channel protein MscS (YggB), transmembrane region"/>
    <property type="match status" value="1"/>
</dbReference>
<evidence type="ECO:0000256" key="7">
    <source>
        <dbReference type="SAM" id="Phobius"/>
    </source>
</evidence>
<comment type="caution">
    <text evidence="11">The sequence shown here is derived from an EMBL/GenBank/DDBJ whole genome shotgun (WGS) entry which is preliminary data.</text>
</comment>
<proteinExistence type="inferred from homology"/>
<dbReference type="EMBL" id="MDGQ01000005">
    <property type="protein sequence ID" value="OEK05633.1"/>
    <property type="molecule type" value="Genomic_DNA"/>
</dbReference>
<dbReference type="InterPro" id="IPR010920">
    <property type="entry name" value="LSM_dom_sf"/>
</dbReference>
<dbReference type="Pfam" id="PF21082">
    <property type="entry name" value="MS_channel_3rd"/>
    <property type="match status" value="1"/>
</dbReference>
<organism evidence="11 12">
    <name type="scientific">Roseivirga misakiensis</name>
    <dbReference type="NCBI Taxonomy" id="1563681"/>
    <lineage>
        <taxon>Bacteria</taxon>
        <taxon>Pseudomonadati</taxon>
        <taxon>Bacteroidota</taxon>
        <taxon>Cytophagia</taxon>
        <taxon>Cytophagales</taxon>
        <taxon>Roseivirgaceae</taxon>
        <taxon>Roseivirga</taxon>
    </lineage>
</organism>
<keyword evidence="6 7" id="KW-0472">Membrane</keyword>
<accession>A0A1E5T2L7</accession>
<dbReference type="Gene3D" id="1.10.287.1260">
    <property type="match status" value="1"/>
</dbReference>
<reference evidence="11 12" key="1">
    <citation type="submission" date="2016-08" db="EMBL/GenBank/DDBJ databases">
        <title>Draft genome of Fabibacter sp. strain SK-8.</title>
        <authorList>
            <person name="Wong S.-K."/>
            <person name="Hamasaki K."/>
            <person name="Yoshizawa S."/>
        </authorList>
    </citation>
    <scope>NUCLEOTIDE SEQUENCE [LARGE SCALE GENOMIC DNA]</scope>
    <source>
        <strain evidence="11 12">SK-8</strain>
    </source>
</reference>
<evidence type="ECO:0000256" key="3">
    <source>
        <dbReference type="ARBA" id="ARBA00022475"/>
    </source>
</evidence>
<dbReference type="STRING" id="1563681.BFP71_16570"/>
<dbReference type="InterPro" id="IPR006685">
    <property type="entry name" value="MscS_channel_2nd"/>
</dbReference>
<evidence type="ECO:0000313" key="12">
    <source>
        <dbReference type="Proteomes" id="UP000095552"/>
    </source>
</evidence>
<feature type="transmembrane region" description="Helical" evidence="7">
    <location>
        <begin position="152"/>
        <end position="180"/>
    </location>
</feature>
<evidence type="ECO:0000256" key="1">
    <source>
        <dbReference type="ARBA" id="ARBA00004651"/>
    </source>
</evidence>
<dbReference type="SUPFAM" id="SSF50182">
    <property type="entry name" value="Sm-like ribonucleoproteins"/>
    <property type="match status" value="1"/>
</dbReference>
<feature type="domain" description="Mechanosensitive ion channel transmembrane helices 2/3" evidence="10">
    <location>
        <begin position="278"/>
        <end position="319"/>
    </location>
</feature>
<evidence type="ECO:0000256" key="5">
    <source>
        <dbReference type="ARBA" id="ARBA00022989"/>
    </source>
</evidence>
<dbReference type="Pfam" id="PF00924">
    <property type="entry name" value="MS_channel_2nd"/>
    <property type="match status" value="1"/>
</dbReference>
<dbReference type="GO" id="GO:0005886">
    <property type="term" value="C:plasma membrane"/>
    <property type="evidence" value="ECO:0007669"/>
    <property type="project" value="UniProtKB-SubCell"/>
</dbReference>
<evidence type="ECO:0000259" key="8">
    <source>
        <dbReference type="Pfam" id="PF00924"/>
    </source>
</evidence>
<comment type="subcellular location">
    <subcellularLocation>
        <location evidence="1">Cell membrane</location>
        <topology evidence="1">Multi-pass membrane protein</topology>
    </subcellularLocation>
</comment>
<dbReference type="GO" id="GO:0008381">
    <property type="term" value="F:mechanosensitive monoatomic ion channel activity"/>
    <property type="evidence" value="ECO:0007669"/>
    <property type="project" value="UniProtKB-ARBA"/>
</dbReference>
<dbReference type="InterPro" id="IPR045042">
    <property type="entry name" value="YnaI-like"/>
</dbReference>
<dbReference type="InterPro" id="IPR011014">
    <property type="entry name" value="MscS_channel_TM-2"/>
</dbReference>